<evidence type="ECO:0000256" key="9">
    <source>
        <dbReference type="ARBA" id="ARBA00050776"/>
    </source>
</evidence>
<keyword evidence="7" id="KW-0408">Iron</keyword>
<evidence type="ECO:0000313" key="13">
    <source>
        <dbReference type="Proteomes" id="UP000431744"/>
    </source>
</evidence>
<comment type="cofactor">
    <cofactor evidence="1 10">
        <name>pyridoxal 5'-phosphate</name>
        <dbReference type="ChEBI" id="CHEBI:597326"/>
    </cofactor>
</comment>
<evidence type="ECO:0000313" key="12">
    <source>
        <dbReference type="EMBL" id="KAB1647929.1"/>
    </source>
</evidence>
<dbReference type="GO" id="GO:0031071">
    <property type="term" value="F:cysteine desulfurase activity"/>
    <property type="evidence" value="ECO:0007669"/>
    <property type="project" value="UniProtKB-EC"/>
</dbReference>
<name>A0A6H9WJV3_9MICO</name>
<sequence>MAVYLDHAATTPMRPSAREAYLEALGLVGNPASVHAHGQAARRLLEDAREDIAAALGCDPVEVVFTSGGTESINLAVKGLFWSANVDTSPTSPVGRAGILLTPAEHHATLDAVDWLVRRQGAEASWLEVDGDAVLRPETVAAAVDDAEVGAARPALLTTVLANNEVGAVQPIRAIAREARRAAVPVHVDAVAGFGHVPVSLREWGVDAVSVSAHKIGGPVGIGALAVARGATLEALHHGGGQQRALRSGTQDVAAAAAFAAAVRDAVADGEAERARVRVLRDRLVAGLLAAEVGATLRGPALDATLDDDGTGVPARIDANAHVTVEGVAGETLLFTLDMAGVSVSTGSACQAGVTEISHVVRSMGLDEPTARGAVRCTLGPMTTDADIDRFLAVLPAAVARARAAS</sequence>
<dbReference type="InterPro" id="IPR015422">
    <property type="entry name" value="PyrdxlP-dep_Trfase_small"/>
</dbReference>
<keyword evidence="6" id="KW-0663">Pyridoxal phosphate</keyword>
<dbReference type="InterPro" id="IPR000192">
    <property type="entry name" value="Aminotrans_V_dom"/>
</dbReference>
<evidence type="ECO:0000256" key="1">
    <source>
        <dbReference type="ARBA" id="ARBA00001933"/>
    </source>
</evidence>
<evidence type="ECO:0000256" key="7">
    <source>
        <dbReference type="ARBA" id="ARBA00023004"/>
    </source>
</evidence>
<dbReference type="Gene3D" id="3.90.1150.10">
    <property type="entry name" value="Aspartate Aminotransferase, domain 1"/>
    <property type="match status" value="1"/>
</dbReference>
<evidence type="ECO:0000256" key="8">
    <source>
        <dbReference type="ARBA" id="ARBA00023014"/>
    </source>
</evidence>
<reference evidence="12 13" key="1">
    <citation type="submission" date="2019-09" db="EMBL/GenBank/DDBJ databases">
        <title>Phylogeny of genus Pseudoclavibacter and closely related genus.</title>
        <authorList>
            <person name="Li Y."/>
        </authorList>
    </citation>
    <scope>NUCLEOTIDE SEQUENCE [LARGE SCALE GENOMIC DNA]</scope>
    <source>
        <strain evidence="12 13">EGI 60007</strain>
    </source>
</reference>
<dbReference type="InterPro" id="IPR016454">
    <property type="entry name" value="Cysteine_dSase"/>
</dbReference>
<keyword evidence="8" id="KW-0411">Iron-sulfur</keyword>
<comment type="caution">
    <text evidence="12">The sequence shown here is derived from an EMBL/GenBank/DDBJ whole genome shotgun (WGS) entry which is preliminary data.</text>
</comment>
<evidence type="ECO:0000256" key="6">
    <source>
        <dbReference type="ARBA" id="ARBA00022898"/>
    </source>
</evidence>
<comment type="similarity">
    <text evidence="2">Belongs to the class-V pyridoxal-phosphate-dependent aminotransferase family. NifS/IscS subfamily.</text>
</comment>
<accession>A0A6H9WJV3</accession>
<dbReference type="Pfam" id="PF00266">
    <property type="entry name" value="Aminotran_5"/>
    <property type="match status" value="1"/>
</dbReference>
<protein>
    <recommendedName>
        <fullName evidence="3">cysteine desulfurase</fullName>
        <ecNumber evidence="3">2.8.1.7</ecNumber>
    </recommendedName>
</protein>
<evidence type="ECO:0000256" key="4">
    <source>
        <dbReference type="ARBA" id="ARBA00022679"/>
    </source>
</evidence>
<dbReference type="EMBL" id="WBJY01000003">
    <property type="protein sequence ID" value="KAB1647929.1"/>
    <property type="molecule type" value="Genomic_DNA"/>
</dbReference>
<dbReference type="PANTHER" id="PTHR11601">
    <property type="entry name" value="CYSTEINE DESULFURYLASE FAMILY MEMBER"/>
    <property type="match status" value="1"/>
</dbReference>
<dbReference type="EC" id="2.8.1.7" evidence="3"/>
<gene>
    <name evidence="12" type="ORF">F8O04_12935</name>
</gene>
<dbReference type="PROSITE" id="PS00595">
    <property type="entry name" value="AA_TRANSFER_CLASS_5"/>
    <property type="match status" value="1"/>
</dbReference>
<proteinExistence type="inferred from homology"/>
<evidence type="ECO:0000256" key="3">
    <source>
        <dbReference type="ARBA" id="ARBA00012239"/>
    </source>
</evidence>
<keyword evidence="4" id="KW-0808">Transferase</keyword>
<dbReference type="PIRSF" id="PIRSF005572">
    <property type="entry name" value="NifS"/>
    <property type="match status" value="1"/>
</dbReference>
<dbReference type="InterPro" id="IPR015424">
    <property type="entry name" value="PyrdxlP-dep_Trfase"/>
</dbReference>
<dbReference type="PANTHER" id="PTHR11601:SF34">
    <property type="entry name" value="CYSTEINE DESULFURASE"/>
    <property type="match status" value="1"/>
</dbReference>
<evidence type="ECO:0000259" key="11">
    <source>
        <dbReference type="Pfam" id="PF00266"/>
    </source>
</evidence>
<dbReference type="InterPro" id="IPR020578">
    <property type="entry name" value="Aminotrans_V_PyrdxlP_BS"/>
</dbReference>
<keyword evidence="13" id="KW-1185">Reference proteome</keyword>
<evidence type="ECO:0000256" key="2">
    <source>
        <dbReference type="ARBA" id="ARBA00006490"/>
    </source>
</evidence>
<keyword evidence="5" id="KW-0479">Metal-binding</keyword>
<comment type="catalytic activity">
    <reaction evidence="9">
        <text>(sulfur carrier)-H + L-cysteine = (sulfur carrier)-SH + L-alanine</text>
        <dbReference type="Rhea" id="RHEA:43892"/>
        <dbReference type="Rhea" id="RHEA-COMP:14737"/>
        <dbReference type="Rhea" id="RHEA-COMP:14739"/>
        <dbReference type="ChEBI" id="CHEBI:29917"/>
        <dbReference type="ChEBI" id="CHEBI:35235"/>
        <dbReference type="ChEBI" id="CHEBI:57972"/>
        <dbReference type="ChEBI" id="CHEBI:64428"/>
        <dbReference type="EC" id="2.8.1.7"/>
    </reaction>
</comment>
<dbReference type="RefSeq" id="WP_158029822.1">
    <property type="nucleotide sequence ID" value="NZ_BMHG01000001.1"/>
</dbReference>
<feature type="domain" description="Aminotransferase class V" evidence="11">
    <location>
        <begin position="3"/>
        <end position="391"/>
    </location>
</feature>
<dbReference type="GO" id="GO:0051536">
    <property type="term" value="F:iron-sulfur cluster binding"/>
    <property type="evidence" value="ECO:0007669"/>
    <property type="project" value="UniProtKB-KW"/>
</dbReference>
<evidence type="ECO:0000256" key="5">
    <source>
        <dbReference type="ARBA" id="ARBA00022723"/>
    </source>
</evidence>
<dbReference type="OrthoDB" id="9808002at2"/>
<dbReference type="SUPFAM" id="SSF53383">
    <property type="entry name" value="PLP-dependent transferases"/>
    <property type="match status" value="1"/>
</dbReference>
<evidence type="ECO:0000256" key="10">
    <source>
        <dbReference type="RuleBase" id="RU004504"/>
    </source>
</evidence>
<dbReference type="Gene3D" id="3.40.640.10">
    <property type="entry name" value="Type I PLP-dependent aspartate aminotransferase-like (Major domain)"/>
    <property type="match status" value="1"/>
</dbReference>
<dbReference type="InterPro" id="IPR015421">
    <property type="entry name" value="PyrdxlP-dep_Trfase_major"/>
</dbReference>
<dbReference type="Proteomes" id="UP000431744">
    <property type="component" value="Unassembled WGS sequence"/>
</dbReference>
<dbReference type="GO" id="GO:0046872">
    <property type="term" value="F:metal ion binding"/>
    <property type="evidence" value="ECO:0007669"/>
    <property type="project" value="UniProtKB-KW"/>
</dbReference>
<organism evidence="12 13">
    <name type="scientific">Pseudoclavibacter endophyticus</name>
    <dbReference type="NCBI Taxonomy" id="1778590"/>
    <lineage>
        <taxon>Bacteria</taxon>
        <taxon>Bacillati</taxon>
        <taxon>Actinomycetota</taxon>
        <taxon>Actinomycetes</taxon>
        <taxon>Micrococcales</taxon>
        <taxon>Microbacteriaceae</taxon>
        <taxon>Pseudoclavibacter</taxon>
    </lineage>
</organism>
<dbReference type="Gene3D" id="1.10.260.50">
    <property type="match status" value="1"/>
</dbReference>
<dbReference type="AlphaFoldDB" id="A0A6H9WJV3"/>